<keyword evidence="9" id="KW-1185">Reference proteome</keyword>
<dbReference type="OrthoDB" id="9807187at2"/>
<dbReference type="PANTHER" id="PTHR34584">
    <property type="entry name" value="NA(+)/H(+) ANTIPORTER SUBUNIT E1"/>
    <property type="match status" value="1"/>
</dbReference>
<evidence type="ECO:0000256" key="2">
    <source>
        <dbReference type="ARBA" id="ARBA00006228"/>
    </source>
</evidence>
<dbReference type="GO" id="GO:0008324">
    <property type="term" value="F:monoatomic cation transmembrane transporter activity"/>
    <property type="evidence" value="ECO:0007669"/>
    <property type="project" value="InterPro"/>
</dbReference>
<keyword evidence="4 7" id="KW-0812">Transmembrane</keyword>
<sequence>MGSVTTLHELSGLTMVPLLAILLLFWVALNASLSWQVLSVGITVSLLIGWLFRRGLSPLTELRATPASYRAGLGFVWHFLRELVRSNLNLARVVLSPDLPVNPGIVKVRTRLQSPMGRLLLANAITLTPGTLTVELQDEWLYVHWVQVESADIDAATARIVAGFERYLEVMYG</sequence>
<organism evidence="8 9">
    <name type="scientific">Thiohalocapsa marina</name>
    <dbReference type="NCBI Taxonomy" id="424902"/>
    <lineage>
        <taxon>Bacteria</taxon>
        <taxon>Pseudomonadati</taxon>
        <taxon>Pseudomonadota</taxon>
        <taxon>Gammaproteobacteria</taxon>
        <taxon>Chromatiales</taxon>
        <taxon>Chromatiaceae</taxon>
        <taxon>Thiohalocapsa</taxon>
    </lineage>
</organism>
<evidence type="ECO:0000256" key="7">
    <source>
        <dbReference type="SAM" id="Phobius"/>
    </source>
</evidence>
<evidence type="ECO:0000256" key="6">
    <source>
        <dbReference type="ARBA" id="ARBA00023136"/>
    </source>
</evidence>
<dbReference type="Proteomes" id="UP000322981">
    <property type="component" value="Unassembled WGS sequence"/>
</dbReference>
<protein>
    <recommendedName>
        <fullName evidence="10">Na+/H+ antiporter subunit E</fullName>
    </recommendedName>
</protein>
<evidence type="ECO:0000256" key="3">
    <source>
        <dbReference type="ARBA" id="ARBA00022475"/>
    </source>
</evidence>
<dbReference type="GO" id="GO:0005886">
    <property type="term" value="C:plasma membrane"/>
    <property type="evidence" value="ECO:0007669"/>
    <property type="project" value="UniProtKB-SubCell"/>
</dbReference>
<feature type="transmembrane region" description="Helical" evidence="7">
    <location>
        <begin position="35"/>
        <end position="52"/>
    </location>
</feature>
<gene>
    <name evidence="8" type="ORF">F2Q65_06815</name>
</gene>
<dbReference type="RefSeq" id="WP_150091728.1">
    <property type="nucleotide sequence ID" value="NZ_JBFUOH010000034.1"/>
</dbReference>
<keyword evidence="3" id="KW-1003">Cell membrane</keyword>
<comment type="caution">
    <text evidence="8">The sequence shown here is derived from an EMBL/GenBank/DDBJ whole genome shotgun (WGS) entry which is preliminary data.</text>
</comment>
<feature type="transmembrane region" description="Helical" evidence="7">
    <location>
        <begin position="12"/>
        <end position="29"/>
    </location>
</feature>
<evidence type="ECO:0000313" key="8">
    <source>
        <dbReference type="EMBL" id="KAA6186067.1"/>
    </source>
</evidence>
<dbReference type="PIRSF" id="PIRSF019239">
    <property type="entry name" value="MrpE"/>
    <property type="match status" value="1"/>
</dbReference>
<accession>A0A5M8FMU8</accession>
<name>A0A5M8FMU8_9GAMM</name>
<keyword evidence="5 7" id="KW-1133">Transmembrane helix</keyword>
<dbReference type="InterPro" id="IPR002758">
    <property type="entry name" value="Cation_antiport_E"/>
</dbReference>
<evidence type="ECO:0000256" key="5">
    <source>
        <dbReference type="ARBA" id="ARBA00022989"/>
    </source>
</evidence>
<reference evidence="8 9" key="1">
    <citation type="submission" date="2019-09" db="EMBL/GenBank/DDBJ databases">
        <title>Whole-genome sequence of the purple sulfur bacterium Thiohalocapsa marina DSM 19078.</title>
        <authorList>
            <person name="Kyndt J.A."/>
            <person name="Meyer T.E."/>
        </authorList>
    </citation>
    <scope>NUCLEOTIDE SEQUENCE [LARGE SCALE GENOMIC DNA]</scope>
    <source>
        <strain evidence="8 9">DSM 19078</strain>
    </source>
</reference>
<evidence type="ECO:0000256" key="1">
    <source>
        <dbReference type="ARBA" id="ARBA00004651"/>
    </source>
</evidence>
<comment type="subcellular location">
    <subcellularLocation>
        <location evidence="1">Cell membrane</location>
        <topology evidence="1">Multi-pass membrane protein</topology>
    </subcellularLocation>
</comment>
<keyword evidence="6 7" id="KW-0472">Membrane</keyword>
<dbReference type="Pfam" id="PF01899">
    <property type="entry name" value="MNHE"/>
    <property type="match status" value="1"/>
</dbReference>
<evidence type="ECO:0000313" key="9">
    <source>
        <dbReference type="Proteomes" id="UP000322981"/>
    </source>
</evidence>
<evidence type="ECO:0000256" key="4">
    <source>
        <dbReference type="ARBA" id="ARBA00022692"/>
    </source>
</evidence>
<evidence type="ECO:0008006" key="10">
    <source>
        <dbReference type="Google" id="ProtNLM"/>
    </source>
</evidence>
<proteinExistence type="inferred from homology"/>
<dbReference type="AlphaFoldDB" id="A0A5M8FMU8"/>
<dbReference type="PANTHER" id="PTHR34584:SF1">
    <property type="entry name" value="NA(+)_H(+) ANTIPORTER SUBUNIT E1"/>
    <property type="match status" value="1"/>
</dbReference>
<dbReference type="EMBL" id="VWXX01000006">
    <property type="protein sequence ID" value="KAA6186067.1"/>
    <property type="molecule type" value="Genomic_DNA"/>
</dbReference>
<comment type="similarity">
    <text evidence="2">Belongs to the CPA3 antiporters (TC 2.A.63) subunit E family.</text>
</comment>